<dbReference type="GO" id="GO:0030246">
    <property type="term" value="F:carbohydrate binding"/>
    <property type="evidence" value="ECO:0007669"/>
    <property type="project" value="InterPro"/>
</dbReference>
<reference evidence="1 2" key="1">
    <citation type="journal article" date="2014" name="Appl. Environ. Microbiol.">
        <title>Comparative Genome Analysis of 'Candidatus Methanoplasma termitum' Indicates a New Mode of Energy Metabolism in the Seventh Order of Methanogens.</title>
        <authorList>
            <person name="Lang K."/>
            <person name="Schuldes J."/>
            <person name="Klingl A."/>
            <person name="Poehlein A."/>
            <person name="Daniel R."/>
            <person name="Brune A."/>
        </authorList>
    </citation>
    <scope>NUCLEOTIDE SEQUENCE [LARGE SCALE GENOMIC DNA]</scope>
    <source>
        <strain evidence="2">Mpt1</strain>
    </source>
</reference>
<evidence type="ECO:0000313" key="2">
    <source>
        <dbReference type="Proteomes" id="UP000030787"/>
    </source>
</evidence>
<dbReference type="InterPro" id="IPR013784">
    <property type="entry name" value="Carb-bd-like_fold"/>
</dbReference>
<dbReference type="EMBL" id="CP010070">
    <property type="protein sequence ID" value="AIZ56342.1"/>
    <property type="molecule type" value="Genomic_DNA"/>
</dbReference>
<name>A0A0A7LDE6_9ARCH</name>
<dbReference type="Proteomes" id="UP000030787">
    <property type="component" value="Chromosome"/>
</dbReference>
<dbReference type="Gene3D" id="2.60.40.10">
    <property type="entry name" value="Immunoglobulins"/>
    <property type="match status" value="1"/>
</dbReference>
<dbReference type="RefSeq" id="WP_048111703.1">
    <property type="nucleotide sequence ID" value="NZ_CP010070.1"/>
</dbReference>
<accession>A0A0A7LDE6</accession>
<protein>
    <submittedName>
        <fullName evidence="1">Cna protein B-type domain protein</fullName>
    </submittedName>
</protein>
<dbReference type="GeneID" id="24818120"/>
<dbReference type="InterPro" id="IPR013783">
    <property type="entry name" value="Ig-like_fold"/>
</dbReference>
<organism evidence="1 2">
    <name type="scientific">Candidatus Methanoplasma termitum</name>
    <dbReference type="NCBI Taxonomy" id="1577791"/>
    <lineage>
        <taxon>Archaea</taxon>
        <taxon>Methanobacteriati</taxon>
        <taxon>Thermoplasmatota</taxon>
        <taxon>Thermoplasmata</taxon>
        <taxon>Methanomassiliicoccales</taxon>
        <taxon>Methanomassiliicoccaceae</taxon>
        <taxon>Candidatus Methanoplasma</taxon>
    </lineage>
</organism>
<sequence>MRKNTIAIAAFVVVMVMVLTALVPLSHSTTSEAAPVGSGPTGGNFDPNAQYWISDQWVLGKGEVVVNTWFTDGGFWGDMKGIGGSNSVLDITVRDSLDPNNYSAYTAFCAHYGSKSFGQDDSYQAGALDPVLKANILSALNYIYDKYGSIDSWQVDNQIGWNGQLGQPYDRPITVEGTTNVLSQIAIWMLMDDNIDVIKAMYANPGGPDYSPCFGVFDDAVAEILAAVAAGYTGSGAITDLVYLVGPNFPDDTVSHQPQIVPIFGPTNYVEPTFGSLTIAKDLGNKASYPGSITGGYPTEAKPTVAKNGKETWDHTIYAHDLATKLGEGGVNWFQWNGGAADNKTAGMTFANAGDSYNFALVQGDKLTQVGNYTITYNGGTSFTVTFNDQMSTNSAHLSISNTILAAKNTNDKNYNKNNIWTTAPGQQQIAFSGNSFTFNATWLNLKNPVFVYIHLDGLSGYENTFGAPIGAAFDFKVTGPSFPNGELVSVTANSSVTLTDLIPGEYTVKEIASGWTATYYVDGGSAVTTPSVKVTVVGENNTVVRAVNIPGENKVQGEFSFQKMVENIDGTSSAGADFTFAAYDSDGNFIANATSNANGIVTFGPSEDIIPGEIYYVSEVTQSSRYVSTAGESFEIVAVEEGTVIAQQNMFVFTNYLAPGALKVTADVQENYYKWYYKPVYKTAGPDTLVSWAVNRADLPDGFTGAVVNNGFTYLKIDVGTLRALGDAGANIGIAKSDPSNTSIGYTYNVKIVGDKIVVTCSSSLFGSGEGFGIKVSDTPWTDNPNDSSLKHFRVEVQSCDLPAGDTVYLFFHVDKGEWTLLPLVQTGWALDHKEGPLAREYAGDVTMTVTNAAGDEVYSGALGLVDNLKAGEYTVSVTAGGEVIGTETVTVEPGETTNVDFGTLVLTALGSTEIVYL</sequence>
<dbReference type="SUPFAM" id="SSF49452">
    <property type="entry name" value="Starch-binding domain-like"/>
    <property type="match status" value="1"/>
</dbReference>
<proteinExistence type="predicted"/>
<keyword evidence="2" id="KW-1185">Reference proteome</keyword>
<gene>
    <name evidence="1" type="ORF">Mpt1_c04490</name>
</gene>
<evidence type="ECO:0000313" key="1">
    <source>
        <dbReference type="EMBL" id="AIZ56342.1"/>
    </source>
</evidence>
<dbReference type="AlphaFoldDB" id="A0A0A7LDE6"/>
<dbReference type="HOGENOM" id="CLU_317048_0_0_2"/>
<dbReference type="KEGG" id="mear:Mpt1_c04490"/>